<dbReference type="NCBIfam" id="TIGR01035">
    <property type="entry name" value="hemA"/>
    <property type="match status" value="1"/>
</dbReference>
<comment type="catalytic activity">
    <reaction evidence="8 9 10">
        <text>(S)-4-amino-5-oxopentanoate + tRNA(Glu) + NADP(+) = L-glutamyl-tRNA(Glu) + NADPH + H(+)</text>
        <dbReference type="Rhea" id="RHEA:12344"/>
        <dbReference type="Rhea" id="RHEA-COMP:9663"/>
        <dbReference type="Rhea" id="RHEA-COMP:9680"/>
        <dbReference type="ChEBI" id="CHEBI:15378"/>
        <dbReference type="ChEBI" id="CHEBI:57501"/>
        <dbReference type="ChEBI" id="CHEBI:57783"/>
        <dbReference type="ChEBI" id="CHEBI:58349"/>
        <dbReference type="ChEBI" id="CHEBI:78442"/>
        <dbReference type="ChEBI" id="CHEBI:78520"/>
        <dbReference type="EC" id="1.2.1.70"/>
    </reaction>
</comment>
<protein>
    <recommendedName>
        <fullName evidence="3 9">Glutamyl-tRNA reductase</fullName>
        <shortName evidence="9">GluTR</shortName>
        <ecNumber evidence="3 9">1.2.1.70</ecNumber>
    </recommendedName>
</protein>
<evidence type="ECO:0000256" key="3">
    <source>
        <dbReference type="ARBA" id="ARBA00012970"/>
    </source>
</evidence>
<dbReference type="InterPro" id="IPR000343">
    <property type="entry name" value="4pyrrol_synth_GluRdtase"/>
</dbReference>
<keyword evidence="5 9" id="KW-0560">Oxidoreductase</keyword>
<dbReference type="CDD" id="cd05213">
    <property type="entry name" value="NAD_bind_Glutamyl_tRNA_reduct"/>
    <property type="match status" value="1"/>
</dbReference>
<dbReference type="InterPro" id="IPR036343">
    <property type="entry name" value="GluRdtase_N_sf"/>
</dbReference>
<dbReference type="GO" id="GO:0008883">
    <property type="term" value="F:glutamyl-tRNA reductase activity"/>
    <property type="evidence" value="ECO:0007669"/>
    <property type="project" value="UniProtKB-EC"/>
</dbReference>
<dbReference type="PANTHER" id="PTHR43013">
    <property type="entry name" value="GLUTAMYL-TRNA REDUCTASE"/>
    <property type="match status" value="1"/>
</dbReference>
<evidence type="ECO:0000256" key="9">
    <source>
        <dbReference type="HAMAP-Rule" id="MF_00087"/>
    </source>
</evidence>
<comment type="similarity">
    <text evidence="2 9 10">Belongs to the glutamyl-tRNA reductase family.</text>
</comment>
<feature type="domain" description="Tetrapyrrole biosynthesis glutamyl-tRNA reductase dimerisation" evidence="11">
    <location>
        <begin position="321"/>
        <end position="418"/>
    </location>
</feature>
<keyword evidence="6" id="KW-0149">Chlorophyll biosynthesis</keyword>
<proteinExistence type="inferred from homology"/>
<evidence type="ECO:0000313" key="14">
    <source>
        <dbReference type="EMBL" id="MBF0636330.1"/>
    </source>
</evidence>
<dbReference type="Pfam" id="PF01488">
    <property type="entry name" value="Shikimate_DH"/>
    <property type="match status" value="1"/>
</dbReference>
<feature type="site" description="Important for activity" evidence="9">
    <location>
        <position position="99"/>
    </location>
</feature>
<feature type="binding site" evidence="9">
    <location>
        <position position="109"/>
    </location>
    <ligand>
        <name>substrate</name>
    </ligand>
</feature>
<evidence type="ECO:0000256" key="5">
    <source>
        <dbReference type="ARBA" id="ARBA00023002"/>
    </source>
</evidence>
<evidence type="ECO:0000313" key="15">
    <source>
        <dbReference type="Proteomes" id="UP000619838"/>
    </source>
</evidence>
<dbReference type="PANTHER" id="PTHR43013:SF1">
    <property type="entry name" value="GLUTAMYL-TRNA REDUCTASE"/>
    <property type="match status" value="1"/>
</dbReference>
<evidence type="ECO:0000259" key="11">
    <source>
        <dbReference type="Pfam" id="PF00745"/>
    </source>
</evidence>
<comment type="pathway">
    <text evidence="1 9 10">Porphyrin-containing compound metabolism; protoporphyrin-IX biosynthesis; 5-aminolevulinate from L-glutamyl-tRNA(Glu): step 1/2.</text>
</comment>
<feature type="active site" description="Nucleophile" evidence="9">
    <location>
        <position position="50"/>
    </location>
</feature>
<evidence type="ECO:0000256" key="4">
    <source>
        <dbReference type="ARBA" id="ARBA00022857"/>
    </source>
</evidence>
<dbReference type="Pfam" id="PF00745">
    <property type="entry name" value="GlutR_dimer"/>
    <property type="match status" value="1"/>
</dbReference>
<reference evidence="14 15" key="1">
    <citation type="journal article" date="2020" name="Microorganisms">
        <title>Simultaneous Genome Sequencing of Prosthecochloris ethylica and Desulfuromonas acetoxidans within a Syntrophic Mixture Reveals Unique Pili and Protein Interactions.</title>
        <authorList>
            <person name="Kyndt J.A."/>
            <person name="Van Beeumen J.J."/>
            <person name="Meyer T.E."/>
        </authorList>
    </citation>
    <scope>NUCLEOTIDE SEQUENCE [LARGE SCALE GENOMIC DNA]</scope>
    <source>
        <strain evidence="14 15">N3</strain>
    </source>
</reference>
<comment type="function">
    <text evidence="9">Catalyzes the NADPH-dependent reduction of glutamyl-tRNA(Glu) to glutamate 1-semialdehyde (GSA).</text>
</comment>
<keyword evidence="7 9" id="KW-0627">Porphyrin biosynthesis</keyword>
<evidence type="ECO:0000256" key="8">
    <source>
        <dbReference type="ARBA" id="ARBA00047464"/>
    </source>
</evidence>
<dbReference type="Proteomes" id="UP000619838">
    <property type="component" value="Unassembled WGS sequence"/>
</dbReference>
<feature type="binding site" evidence="9">
    <location>
        <begin position="49"/>
        <end position="52"/>
    </location>
    <ligand>
        <name>substrate</name>
    </ligand>
</feature>
<dbReference type="EMBL" id="JADGII010000004">
    <property type="protein sequence ID" value="MBF0636330.1"/>
    <property type="molecule type" value="Genomic_DNA"/>
</dbReference>
<dbReference type="HAMAP" id="MF_00087">
    <property type="entry name" value="Glu_tRNA_reductase"/>
    <property type="match status" value="1"/>
</dbReference>
<feature type="binding site" evidence="9">
    <location>
        <position position="120"/>
    </location>
    <ligand>
        <name>substrate</name>
    </ligand>
</feature>
<dbReference type="InterPro" id="IPR015895">
    <property type="entry name" value="4pyrrol_synth_GluRdtase_N"/>
</dbReference>
<dbReference type="SUPFAM" id="SSF69742">
    <property type="entry name" value="Glutamyl tRNA-reductase catalytic, N-terminal domain"/>
    <property type="match status" value="1"/>
</dbReference>
<dbReference type="InterPro" id="IPR036291">
    <property type="entry name" value="NAD(P)-bd_dom_sf"/>
</dbReference>
<feature type="domain" description="Glutamyl-tRNA reductase N-terminal" evidence="13">
    <location>
        <begin position="6"/>
        <end position="156"/>
    </location>
</feature>
<feature type="domain" description="Quinate/shikimate 5-dehydrogenase/glutamyl-tRNA reductase" evidence="12">
    <location>
        <begin position="171"/>
        <end position="307"/>
    </location>
</feature>
<dbReference type="EC" id="1.2.1.70" evidence="3 9"/>
<dbReference type="InterPro" id="IPR015896">
    <property type="entry name" value="4pyrrol_synth_GluRdtase_dimer"/>
</dbReference>
<dbReference type="SUPFAM" id="SSF69075">
    <property type="entry name" value="Glutamyl tRNA-reductase dimerization domain"/>
    <property type="match status" value="1"/>
</dbReference>
<dbReference type="Gene3D" id="3.40.50.720">
    <property type="entry name" value="NAD(P)-binding Rossmann-like Domain"/>
    <property type="match status" value="1"/>
</dbReference>
<evidence type="ECO:0000256" key="7">
    <source>
        <dbReference type="ARBA" id="ARBA00023244"/>
    </source>
</evidence>
<evidence type="ECO:0000259" key="12">
    <source>
        <dbReference type="Pfam" id="PF01488"/>
    </source>
</evidence>
<keyword evidence="15" id="KW-1185">Reference proteome</keyword>
<comment type="subunit">
    <text evidence="9">Homodimer.</text>
</comment>
<dbReference type="InterPro" id="IPR006151">
    <property type="entry name" value="Shikm_DH/Glu-tRNA_Rdtase"/>
</dbReference>
<dbReference type="PIRSF" id="PIRSF000445">
    <property type="entry name" value="4pyrrol_synth_GluRdtase"/>
    <property type="match status" value="1"/>
</dbReference>
<dbReference type="InterPro" id="IPR036453">
    <property type="entry name" value="GluRdtase_dimer_dom_sf"/>
</dbReference>
<dbReference type="PROSITE" id="PS00747">
    <property type="entry name" value="GLUTR"/>
    <property type="match status" value="1"/>
</dbReference>
<organism evidence="14 15">
    <name type="scientific">Prosthecochloris ethylica</name>
    <dbReference type="NCBI Taxonomy" id="2743976"/>
    <lineage>
        <taxon>Bacteria</taxon>
        <taxon>Pseudomonadati</taxon>
        <taxon>Chlorobiota</taxon>
        <taxon>Chlorobiia</taxon>
        <taxon>Chlorobiales</taxon>
        <taxon>Chlorobiaceae</taxon>
        <taxon>Prosthecochloris</taxon>
    </lineage>
</organism>
<dbReference type="SUPFAM" id="SSF51735">
    <property type="entry name" value="NAD(P)-binding Rossmann-fold domains"/>
    <property type="match status" value="1"/>
</dbReference>
<dbReference type="RefSeq" id="WP_114607998.1">
    <property type="nucleotide sequence ID" value="NZ_JABVZQ010000001.1"/>
</dbReference>
<evidence type="ECO:0000256" key="10">
    <source>
        <dbReference type="RuleBase" id="RU000584"/>
    </source>
</evidence>
<comment type="domain">
    <text evidence="9">Possesses an unusual extended V-shaped dimeric structure with each monomer consisting of three distinct domains arranged along a curved 'spinal' alpha-helix. The N-terminal catalytic domain specifically recognizes the glutamate moiety of the substrate. The second domain is the NADPH-binding domain, and the third C-terminal domain is responsible for dimerization.</text>
</comment>
<comment type="miscellaneous">
    <text evidence="9">During catalysis, the active site Cys acts as a nucleophile attacking the alpha-carbonyl group of tRNA-bound glutamate with the formation of a thioester intermediate between enzyme and glutamate, and the concomitant release of tRNA(Glu). The thioester intermediate is finally reduced by direct hydride transfer from NADPH, to form the product GSA.</text>
</comment>
<evidence type="ECO:0000259" key="13">
    <source>
        <dbReference type="Pfam" id="PF05201"/>
    </source>
</evidence>
<accession>A0ABR9XQN1</accession>
<name>A0ABR9XQN1_9CHLB</name>
<keyword evidence="4 9" id="KW-0521">NADP</keyword>
<dbReference type="InterPro" id="IPR018214">
    <property type="entry name" value="GluRdtase_CS"/>
</dbReference>
<feature type="binding site" evidence="9">
    <location>
        <begin position="114"/>
        <end position="116"/>
    </location>
    <ligand>
        <name>substrate</name>
    </ligand>
</feature>
<evidence type="ECO:0000256" key="1">
    <source>
        <dbReference type="ARBA" id="ARBA00005059"/>
    </source>
</evidence>
<feature type="binding site" evidence="9">
    <location>
        <begin position="189"/>
        <end position="194"/>
    </location>
    <ligand>
        <name>NADP(+)</name>
        <dbReference type="ChEBI" id="CHEBI:58349"/>
    </ligand>
</feature>
<dbReference type="Pfam" id="PF05201">
    <property type="entry name" value="GlutR_N"/>
    <property type="match status" value="1"/>
</dbReference>
<sequence>MNIISVGVNHKTAPIEIRERISLSEVQAKEFLSDIISSGIAQEAMVLSTCNRTELYVVPGMPEVTGHYLKEYLISYKDAEKDVRPEHFYNRFYCNTARHLFEVSSAIDSLVLGEGQILGQVKDAYRIAVEVQSAGILLTRLCHTAFSVAKKVKTRTRIMEGAVSVSYAAVELAQKIFSNLSMKKILLVGAGETGELAAKHMFQKNARNIVITNRTQSKAEALAEELGTNQVLPFESFRDHLHDFDIIITAVSTKDYVLKHPEMQQSMQKRRLKPVIILDLGLPRNVDPEISGLQNMFLKDIDDLKHIIDKNLEMRRSELPKVQSIIDEELVGFGQWINTLKVRPTIVDLQSKFLEIKEKELERYRHKVSEEELQRMERLSDRILKKILHHPIKMLKSPVDTADTIPSRVNLVRNIFDLEEQNQLNNNQ</sequence>
<evidence type="ECO:0000256" key="6">
    <source>
        <dbReference type="ARBA" id="ARBA00023171"/>
    </source>
</evidence>
<gene>
    <name evidence="9" type="primary">hemA</name>
    <name evidence="14" type="ORF">INT08_03930</name>
</gene>
<comment type="caution">
    <text evidence="14">The sequence shown here is derived from an EMBL/GenBank/DDBJ whole genome shotgun (WGS) entry which is preliminary data.</text>
</comment>
<dbReference type="Gene3D" id="3.30.460.30">
    <property type="entry name" value="Glutamyl-tRNA reductase, N-terminal domain"/>
    <property type="match status" value="1"/>
</dbReference>
<evidence type="ECO:0000256" key="2">
    <source>
        <dbReference type="ARBA" id="ARBA00005916"/>
    </source>
</evidence>